<dbReference type="InterPro" id="IPR023996">
    <property type="entry name" value="TonB-dep_OMP_SusC/RagA"/>
</dbReference>
<comment type="similarity">
    <text evidence="7">Belongs to the TonB-dependent receptor family.</text>
</comment>
<evidence type="ECO:0000256" key="2">
    <source>
        <dbReference type="ARBA" id="ARBA00022448"/>
    </source>
</evidence>
<dbReference type="Pfam" id="PF13715">
    <property type="entry name" value="CarbopepD_reg_2"/>
    <property type="match status" value="1"/>
</dbReference>
<keyword evidence="10" id="KW-1185">Reference proteome</keyword>
<evidence type="ECO:0000256" key="6">
    <source>
        <dbReference type="ARBA" id="ARBA00023237"/>
    </source>
</evidence>
<keyword evidence="5 7" id="KW-0472">Membrane</keyword>
<keyword evidence="9" id="KW-0675">Receptor</keyword>
<dbReference type="NCBIfam" id="TIGR04056">
    <property type="entry name" value="OMP_RagA_SusC"/>
    <property type="match status" value="1"/>
</dbReference>
<dbReference type="PROSITE" id="PS00018">
    <property type="entry name" value="EF_HAND_1"/>
    <property type="match status" value="1"/>
</dbReference>
<dbReference type="Gene3D" id="2.170.130.10">
    <property type="entry name" value="TonB-dependent receptor, plug domain"/>
    <property type="match status" value="1"/>
</dbReference>
<dbReference type="Pfam" id="PF07715">
    <property type="entry name" value="Plug"/>
    <property type="match status" value="1"/>
</dbReference>
<dbReference type="Gene3D" id="2.60.40.1120">
    <property type="entry name" value="Carboxypeptidase-like, regulatory domain"/>
    <property type="match status" value="1"/>
</dbReference>
<evidence type="ECO:0000313" key="9">
    <source>
        <dbReference type="EMBL" id="MCZ4223469.1"/>
    </source>
</evidence>
<keyword evidence="6 7" id="KW-0998">Cell outer membrane</keyword>
<dbReference type="InterPro" id="IPR036942">
    <property type="entry name" value="Beta-barrel_TonB_sf"/>
</dbReference>
<dbReference type="Gene3D" id="2.40.170.20">
    <property type="entry name" value="TonB-dependent receptor, beta-barrel domain"/>
    <property type="match status" value="1"/>
</dbReference>
<keyword evidence="2 7" id="KW-0813">Transport</keyword>
<sequence length="1087" mass="119504">MKKSFTSYLKNLTRIRGNLLKKVSQILVFLLLIIFHLNLFAQDKTVTGIVTEASGEAIPGVSIRIQGTQTVATTINNGKFSIKIPKEVAKPILVVSYIGYVTQQIELGPRTNLTIVLKESSSSLTDVVVVGYGTSRKKDLTGAVGVVKMEDINKAPVYSLDQALAGRVAGVQVTSPDGQPGAASEILIRGTGSITSSAGPLYVVDGFPQEDNAFNSINPSDVESITILKDASSTAIYGARGANGVVVITTKRGQAGTPNISFKGYAGTQDILKKMELLNAYDFVRLQQDISPGYARGVYFTEGKTLESYRNVETVDWQDKVFQAAPFQNYSLTMSGRSGETNYYISGNYVDQTGLVIASGFKRYQGRMTLDQNLGKKFKVGLVANYAATKAFGNQTSTQSQGIGSGTQNSPQFNLLQNVWSYRPINSSGNLDALENSFQDDEAGDRDLDRLNPYLLALNTVNNNNVNNLQTNGYVEYRFLKDLKLRSTVGITYNTGRTEFFNNTFTRGGSPLTGQGATNGMSGGINSSNSYSFLNENTLTYDKKIGKDHTINALVGFTNQRNKFKASSFSAIQVPNEKLGISGLDEGTPFSVGSSSSENTLASFLGRVNYVYKDRYLLTASIRADGSSKFYEGHKWGYFPTGAVAWKITGEDFMKNLKAISTAKLRASYGVTGNNRVSDYAYSSPVQLSGSSTTTRYSFNGIITNGAIPTKMFNPNLKWETSRMLDLGLEIGVLKDRFYLEVDYYKKKTYDLLLTSNIPSSLGFNTTVENIGDIQNDGLEFSLNTTNIKTTNFIWSTNLNISFNKNKVLSLSRNQQVREELSASSTFGTDYASQPLYIAKLGQQVAQFFGYVYDGLYRLADFDVIRNGTETTYRLKSTVPYPGTNPVSVKPGDVKFRDLNNDGLINENDYAVIGNPYAKHIGGISNNFTYKAFDLNVFLQWSYGNQVYNGNRTVNEGQSTGDTRGLGLNMFASYADYYTLQNDDGQYPGANANAFGIRSFSSRFVEDASFLRLKTVSLGYSFDQKLLKKIKVTNARLYISGQNLYTWTKYTGPDPEVSTKNSPTTPGFDFSPYPRTRVIVFGLNVTL</sequence>
<dbReference type="PROSITE" id="PS52016">
    <property type="entry name" value="TONB_DEPENDENT_REC_3"/>
    <property type="match status" value="1"/>
</dbReference>
<evidence type="ECO:0000256" key="4">
    <source>
        <dbReference type="ARBA" id="ARBA00022692"/>
    </source>
</evidence>
<dbReference type="RefSeq" id="WP_269415261.1">
    <property type="nucleotide sequence ID" value="NZ_JAPWGL010000002.1"/>
</dbReference>
<feature type="domain" description="TonB-dependent receptor plug" evidence="8">
    <location>
        <begin position="137"/>
        <end position="245"/>
    </location>
</feature>
<comment type="caution">
    <text evidence="9">The sequence shown here is derived from an EMBL/GenBank/DDBJ whole genome shotgun (WGS) entry which is preliminary data.</text>
</comment>
<name>A0ABT4KXB2_9SPHI</name>
<evidence type="ECO:0000256" key="7">
    <source>
        <dbReference type="PROSITE-ProRule" id="PRU01360"/>
    </source>
</evidence>
<reference evidence="9" key="1">
    <citation type="submission" date="2022-12" db="EMBL/GenBank/DDBJ databases">
        <title>Genome sequence of SJ11.</title>
        <authorList>
            <person name="Woo H."/>
        </authorList>
    </citation>
    <scope>NUCLEOTIDE SEQUENCE</scope>
    <source>
        <strain evidence="9">SJ11</strain>
    </source>
</reference>
<dbReference type="InterPro" id="IPR023997">
    <property type="entry name" value="TonB-dep_OMP_SusC/RagA_CS"/>
</dbReference>
<keyword evidence="4 7" id="KW-0812">Transmembrane</keyword>
<dbReference type="SUPFAM" id="SSF49464">
    <property type="entry name" value="Carboxypeptidase regulatory domain-like"/>
    <property type="match status" value="1"/>
</dbReference>
<proteinExistence type="inferred from homology"/>
<comment type="subcellular location">
    <subcellularLocation>
        <location evidence="1 7">Cell outer membrane</location>
        <topology evidence="1 7">Multi-pass membrane protein</topology>
    </subcellularLocation>
</comment>
<organism evidence="9 10">
    <name type="scientific">Pedobacter rhodius</name>
    <dbReference type="NCBI Taxonomy" id="3004098"/>
    <lineage>
        <taxon>Bacteria</taxon>
        <taxon>Pseudomonadati</taxon>
        <taxon>Bacteroidota</taxon>
        <taxon>Sphingobacteriia</taxon>
        <taxon>Sphingobacteriales</taxon>
        <taxon>Sphingobacteriaceae</taxon>
        <taxon>Pedobacter</taxon>
    </lineage>
</organism>
<dbReference type="InterPro" id="IPR039426">
    <property type="entry name" value="TonB-dep_rcpt-like"/>
</dbReference>
<protein>
    <submittedName>
        <fullName evidence="9">TonB-dependent receptor</fullName>
    </submittedName>
</protein>
<dbReference type="InterPro" id="IPR012910">
    <property type="entry name" value="Plug_dom"/>
</dbReference>
<dbReference type="InterPro" id="IPR008969">
    <property type="entry name" value="CarboxyPept-like_regulatory"/>
</dbReference>
<dbReference type="InterPro" id="IPR018247">
    <property type="entry name" value="EF_Hand_1_Ca_BS"/>
</dbReference>
<gene>
    <name evidence="9" type="ORF">O0931_09185</name>
</gene>
<dbReference type="EMBL" id="JAPWGL010000002">
    <property type="protein sequence ID" value="MCZ4223469.1"/>
    <property type="molecule type" value="Genomic_DNA"/>
</dbReference>
<evidence type="ECO:0000256" key="1">
    <source>
        <dbReference type="ARBA" id="ARBA00004571"/>
    </source>
</evidence>
<evidence type="ECO:0000256" key="3">
    <source>
        <dbReference type="ARBA" id="ARBA00022452"/>
    </source>
</evidence>
<evidence type="ECO:0000313" key="10">
    <source>
        <dbReference type="Proteomes" id="UP001144341"/>
    </source>
</evidence>
<accession>A0ABT4KXB2</accession>
<dbReference type="Proteomes" id="UP001144341">
    <property type="component" value="Unassembled WGS sequence"/>
</dbReference>
<dbReference type="SUPFAM" id="SSF56935">
    <property type="entry name" value="Porins"/>
    <property type="match status" value="1"/>
</dbReference>
<keyword evidence="3 7" id="KW-1134">Transmembrane beta strand</keyword>
<dbReference type="InterPro" id="IPR037066">
    <property type="entry name" value="Plug_dom_sf"/>
</dbReference>
<evidence type="ECO:0000259" key="8">
    <source>
        <dbReference type="Pfam" id="PF07715"/>
    </source>
</evidence>
<dbReference type="NCBIfam" id="TIGR04057">
    <property type="entry name" value="SusC_RagA_signa"/>
    <property type="match status" value="1"/>
</dbReference>
<evidence type="ECO:0000256" key="5">
    <source>
        <dbReference type="ARBA" id="ARBA00023136"/>
    </source>
</evidence>